<evidence type="ECO:0000256" key="6">
    <source>
        <dbReference type="ARBA" id="ARBA00022840"/>
    </source>
</evidence>
<keyword evidence="4" id="KW-0378">Hydrolase</keyword>
<dbReference type="PANTHER" id="PTHR10799">
    <property type="entry name" value="SNF2/RAD54 HELICASE FAMILY"/>
    <property type="match status" value="1"/>
</dbReference>
<evidence type="ECO:0000259" key="10">
    <source>
        <dbReference type="PROSITE" id="PS51192"/>
    </source>
</evidence>
<protein>
    <submittedName>
        <fullName evidence="12">SNF2-family ATP dependent chromatin remodeling factor snf21</fullName>
    </submittedName>
</protein>
<dbReference type="InterPro" id="IPR049730">
    <property type="entry name" value="SNF2/RAD54-like_C"/>
</dbReference>
<dbReference type="InterPro" id="IPR001650">
    <property type="entry name" value="Helicase_C-like"/>
</dbReference>
<keyword evidence="7" id="KW-0175">Coiled coil</keyword>
<dbReference type="Proteomes" id="UP000217199">
    <property type="component" value="Unassembled WGS sequence"/>
</dbReference>
<feature type="region of interest" description="Disordered" evidence="9">
    <location>
        <begin position="81"/>
        <end position="129"/>
    </location>
</feature>
<sequence>MSDTDYLESTRPSSVATTPPADSDDNSPAGEEVKKDEDTKISKEAKYIEDMTEEERYTRLEYLLEKSAKYSEILHTQMRLVKSRSKKVDKPKRGRPSKAVRGRKRVKVVEESDEEPEVKEEEPNEEKQFTQPALVTGGTLKEYQLEGVAWMASLWENGISGILADEMGLGKTLQTISFYALLRERTLSPLLIVCPLSVLHNWVDEFKKFAPKIPVVMYHGTPEYRADIRNEMALLESGVTRTQRGKFEDRKHLSKYNWGFIAVDEGHRLKNMNCKLMQEIKKYPSAGRMILTGTPLHNNLAELWSLLNFVLPDIFSDLNAFQEWFNIPTMQSNMASDRTTSLVSTLHSILKPFLLRRLKVDVEFDLPPKKEYVLYAPLTEKQKSVYEAVLNRSLRQYLIAGSQGQTEKERKDEEERKRKEKEAMLSEGRKLRTRGKKRTYNIDGDDEEYFKKMESGELREIEEKNARDRAEDLALAEGREYHKRKAVLQVNNLHLQNVVMQLRKVCSHPFLFDWPIDPETHYQVINDELVGASGKMLILDRLLTELFKRGHKVLIFSQFTTMLDIIEAWATEFKQWNLCRIDGSCKPEERSSEMKRFQTGGDDPDAPRLFLLSTRSGGLGINLTAADTVIFYDQDWNPQMDMQAQDRAHRIGQTKPVLIFRLVSAHTIENTIMQRANEKRRLEALVIAKGKFKVPGSLVTKGNKDKDSLADLAASLLKIEGEKIEVVPNTDAGKMNVLSDKDLDMLLDRSPEVFADRVKGWTSSDATNKPVEESGQAKTAFAVFEANTDEGNDALANMLGEDLE</sequence>
<dbReference type="Gene3D" id="3.40.50.10810">
    <property type="entry name" value="Tandem AAA-ATPase domain"/>
    <property type="match status" value="1"/>
</dbReference>
<dbReference type="OrthoDB" id="5857104at2759"/>
<dbReference type="InterPro" id="IPR027417">
    <property type="entry name" value="P-loop_NTPase"/>
</dbReference>
<evidence type="ECO:0000313" key="13">
    <source>
        <dbReference type="Proteomes" id="UP000217199"/>
    </source>
</evidence>
<dbReference type="InterPro" id="IPR014001">
    <property type="entry name" value="Helicase_ATP-bd"/>
</dbReference>
<evidence type="ECO:0000256" key="1">
    <source>
        <dbReference type="ARBA" id="ARBA00004123"/>
    </source>
</evidence>
<feature type="region of interest" description="Disordered" evidence="9">
    <location>
        <begin position="401"/>
        <end position="425"/>
    </location>
</feature>
<dbReference type="EMBL" id="NBII01000011">
    <property type="protein sequence ID" value="PAV14810.1"/>
    <property type="molecule type" value="Genomic_DNA"/>
</dbReference>
<feature type="domain" description="Helicase ATP-binding" evidence="10">
    <location>
        <begin position="152"/>
        <end position="313"/>
    </location>
</feature>
<comment type="similarity">
    <text evidence="2">Belongs to the SNF2/RAD54 helicase family.</text>
</comment>
<evidence type="ECO:0000256" key="7">
    <source>
        <dbReference type="ARBA" id="ARBA00023054"/>
    </source>
</evidence>
<keyword evidence="13" id="KW-1185">Reference proteome</keyword>
<evidence type="ECO:0000256" key="2">
    <source>
        <dbReference type="ARBA" id="ARBA00007025"/>
    </source>
</evidence>
<feature type="domain" description="Helicase C-terminal" evidence="11">
    <location>
        <begin position="538"/>
        <end position="693"/>
    </location>
</feature>
<comment type="caution">
    <text evidence="12">The sequence shown here is derived from an EMBL/GenBank/DDBJ whole genome shotgun (WGS) entry which is preliminary data.</text>
</comment>
<evidence type="ECO:0000313" key="12">
    <source>
        <dbReference type="EMBL" id="PAV14810.1"/>
    </source>
</evidence>
<feature type="region of interest" description="Disordered" evidence="9">
    <location>
        <begin position="1"/>
        <end position="47"/>
    </location>
</feature>
<keyword evidence="3" id="KW-0547">Nucleotide-binding</keyword>
<dbReference type="Pfam" id="PF00271">
    <property type="entry name" value="Helicase_C"/>
    <property type="match status" value="1"/>
</dbReference>
<dbReference type="InterPro" id="IPR038718">
    <property type="entry name" value="SNF2-like_sf"/>
</dbReference>
<dbReference type="GO" id="GO:0016787">
    <property type="term" value="F:hydrolase activity"/>
    <property type="evidence" value="ECO:0007669"/>
    <property type="project" value="UniProtKB-KW"/>
</dbReference>
<evidence type="ECO:0000256" key="4">
    <source>
        <dbReference type="ARBA" id="ARBA00022801"/>
    </source>
</evidence>
<evidence type="ECO:0000259" key="11">
    <source>
        <dbReference type="PROSITE" id="PS51194"/>
    </source>
</evidence>
<keyword evidence="6" id="KW-0067">ATP-binding</keyword>
<evidence type="ECO:0000256" key="8">
    <source>
        <dbReference type="ARBA" id="ARBA00023242"/>
    </source>
</evidence>
<comment type="subcellular location">
    <subcellularLocation>
        <location evidence="1">Nucleus</location>
    </subcellularLocation>
</comment>
<dbReference type="FunFam" id="3.40.50.10810:FF:000015">
    <property type="entry name" value="lymphoid-specific helicase isoform X1"/>
    <property type="match status" value="1"/>
</dbReference>
<dbReference type="Gene3D" id="3.40.50.300">
    <property type="entry name" value="P-loop containing nucleotide triphosphate hydrolases"/>
    <property type="match status" value="1"/>
</dbReference>
<evidence type="ECO:0000256" key="5">
    <source>
        <dbReference type="ARBA" id="ARBA00022806"/>
    </source>
</evidence>
<dbReference type="CDD" id="cd18793">
    <property type="entry name" value="SF2_C_SNF"/>
    <property type="match status" value="1"/>
</dbReference>
<dbReference type="SMART" id="SM00487">
    <property type="entry name" value="DEXDc"/>
    <property type="match status" value="1"/>
</dbReference>
<gene>
    <name evidence="12" type="ORF">PNOK_0936300</name>
</gene>
<reference evidence="12 13" key="1">
    <citation type="journal article" date="2017" name="Mol. Ecol.">
        <title>Comparative and population genomic landscape of Phellinus noxius: A hypervariable fungus causing root rot in trees.</title>
        <authorList>
            <person name="Chung C.L."/>
            <person name="Lee T.J."/>
            <person name="Akiba M."/>
            <person name="Lee H.H."/>
            <person name="Kuo T.H."/>
            <person name="Liu D."/>
            <person name="Ke H.M."/>
            <person name="Yokoi T."/>
            <person name="Roa M.B."/>
            <person name="Lu M.J."/>
            <person name="Chang Y.Y."/>
            <person name="Ann P.J."/>
            <person name="Tsai J.N."/>
            <person name="Chen C.Y."/>
            <person name="Tzean S.S."/>
            <person name="Ota Y."/>
            <person name="Hattori T."/>
            <person name="Sahashi N."/>
            <person name="Liou R.F."/>
            <person name="Kikuchi T."/>
            <person name="Tsai I.J."/>
        </authorList>
    </citation>
    <scope>NUCLEOTIDE SEQUENCE [LARGE SCALE GENOMIC DNA]</scope>
    <source>
        <strain evidence="12 13">FFPRI411160</strain>
    </source>
</reference>
<dbReference type="GO" id="GO:0005524">
    <property type="term" value="F:ATP binding"/>
    <property type="evidence" value="ECO:0007669"/>
    <property type="project" value="UniProtKB-KW"/>
</dbReference>
<dbReference type="STRING" id="2282107.A0A286U5E3"/>
<dbReference type="PROSITE" id="PS51192">
    <property type="entry name" value="HELICASE_ATP_BIND_1"/>
    <property type="match status" value="1"/>
</dbReference>
<dbReference type="FunCoup" id="A0A286U5E3">
    <property type="interactions" value="431"/>
</dbReference>
<dbReference type="Pfam" id="PF00176">
    <property type="entry name" value="SNF2-rel_dom"/>
    <property type="match status" value="1"/>
</dbReference>
<dbReference type="AlphaFoldDB" id="A0A286U5E3"/>
<proteinExistence type="inferred from homology"/>
<accession>A0A286U5E3</accession>
<evidence type="ECO:0000256" key="3">
    <source>
        <dbReference type="ARBA" id="ARBA00022741"/>
    </source>
</evidence>
<feature type="compositionally biased region" description="Acidic residues" evidence="9">
    <location>
        <begin position="111"/>
        <end position="124"/>
    </location>
</feature>
<dbReference type="PROSITE" id="PS51194">
    <property type="entry name" value="HELICASE_CTER"/>
    <property type="match status" value="1"/>
</dbReference>
<dbReference type="GO" id="GO:0004386">
    <property type="term" value="F:helicase activity"/>
    <property type="evidence" value="ECO:0007669"/>
    <property type="project" value="UniProtKB-KW"/>
</dbReference>
<dbReference type="SMART" id="SM00490">
    <property type="entry name" value="HELICc"/>
    <property type="match status" value="1"/>
</dbReference>
<feature type="compositionally biased region" description="Basic and acidic residues" evidence="9">
    <location>
        <begin position="31"/>
        <end position="47"/>
    </location>
</feature>
<name>A0A286U5E3_9AGAM</name>
<dbReference type="InterPro" id="IPR000330">
    <property type="entry name" value="SNF2_N"/>
</dbReference>
<dbReference type="SUPFAM" id="SSF52540">
    <property type="entry name" value="P-loop containing nucleoside triphosphate hydrolases"/>
    <property type="match status" value="2"/>
</dbReference>
<dbReference type="InParanoid" id="A0A286U5E3"/>
<keyword evidence="5" id="KW-0347">Helicase</keyword>
<organism evidence="12 13">
    <name type="scientific">Pyrrhoderma noxium</name>
    <dbReference type="NCBI Taxonomy" id="2282107"/>
    <lineage>
        <taxon>Eukaryota</taxon>
        <taxon>Fungi</taxon>
        <taxon>Dikarya</taxon>
        <taxon>Basidiomycota</taxon>
        <taxon>Agaricomycotina</taxon>
        <taxon>Agaricomycetes</taxon>
        <taxon>Hymenochaetales</taxon>
        <taxon>Hymenochaetaceae</taxon>
        <taxon>Pyrrhoderma</taxon>
    </lineage>
</organism>
<keyword evidence="8" id="KW-0539">Nucleus</keyword>
<evidence type="ECO:0000256" key="9">
    <source>
        <dbReference type="SAM" id="MobiDB-lite"/>
    </source>
</evidence>
<dbReference type="GO" id="GO:0005634">
    <property type="term" value="C:nucleus"/>
    <property type="evidence" value="ECO:0007669"/>
    <property type="project" value="UniProtKB-SubCell"/>
</dbReference>
<feature type="compositionally biased region" description="Basic and acidic residues" evidence="9">
    <location>
        <begin position="406"/>
        <end position="425"/>
    </location>
</feature>
<feature type="compositionally biased region" description="Basic residues" evidence="9">
    <location>
        <begin position="81"/>
        <end position="106"/>
    </location>
</feature>